<accession>A0ABY7G0L3</accession>
<proteinExistence type="predicted"/>
<dbReference type="EMBL" id="CP111026">
    <property type="protein sequence ID" value="WAR27950.1"/>
    <property type="molecule type" value="Genomic_DNA"/>
</dbReference>
<dbReference type="Proteomes" id="UP001164746">
    <property type="component" value="Chromosome 15"/>
</dbReference>
<sequence>MNMHQKDMKIHYKKIKDRVGKIHSNLTREQIDEMKVMEQSGEVKIKLSTSTDSSIRISAAEKRLKLQPRAKSAMPRLRRSGSAFPARPLRTTHSAFTRSTSNDCPPGSPRTKSCRFGGSSINMAAISPRSNTAGTSRSCTHGRSNSLYPESELSTGSAVLPLSIRNERKKSIFIDSDDKPLKPLISITTADVDSDSGKSLTNIKVPKLTLNMSPLSGTGKSRPSSPLASPRSSIMKSPKSPKAAKKSKGMGNSKVSASSKPFPPENEKPGTQEGGLWSTRTATYLQLPSGSCVADAQNNESKDDSTPGESDRSNGAVPPTRLTSATSSGEKQRPNTAAIADSMRRKSQADMQRASRLLAEGKTTVPFDSHDYIAIEERSKSEKPFRSIRERTFNVNMETDVMSDCMGEELYRDMKRGMILGEVASSLCLEDKIDFFLDRVDDYIKVNPNYVYNAERTRAELEAVRAENKAAKAKKVKRNTLRRRQLERKLLDGEEAMREAAKARYIRLNDDELDMSNVNTLVVDQMKMLSSIKIWNQG</sequence>
<protein>
    <submittedName>
        <fullName evidence="3">Uncharacterized protein</fullName>
    </submittedName>
</protein>
<feature type="compositionally biased region" description="Low complexity" evidence="2">
    <location>
        <begin position="221"/>
        <end position="241"/>
    </location>
</feature>
<feature type="coiled-coil region" evidence="1">
    <location>
        <begin position="454"/>
        <end position="503"/>
    </location>
</feature>
<keyword evidence="4" id="KW-1185">Reference proteome</keyword>
<feature type="compositionally biased region" description="Polar residues" evidence="2">
    <location>
        <begin position="210"/>
        <end position="219"/>
    </location>
</feature>
<name>A0ABY7G0L3_MYAAR</name>
<feature type="region of interest" description="Disordered" evidence="2">
    <location>
        <begin position="125"/>
        <end position="152"/>
    </location>
</feature>
<evidence type="ECO:0000313" key="4">
    <source>
        <dbReference type="Proteomes" id="UP001164746"/>
    </source>
</evidence>
<gene>
    <name evidence="3" type="ORF">MAR_013654</name>
</gene>
<feature type="region of interest" description="Disordered" evidence="2">
    <location>
        <begin position="292"/>
        <end position="353"/>
    </location>
</feature>
<evidence type="ECO:0000313" key="3">
    <source>
        <dbReference type="EMBL" id="WAR27950.1"/>
    </source>
</evidence>
<feature type="compositionally biased region" description="Polar residues" evidence="2">
    <location>
        <begin position="128"/>
        <end position="152"/>
    </location>
</feature>
<evidence type="ECO:0000256" key="1">
    <source>
        <dbReference type="SAM" id="Coils"/>
    </source>
</evidence>
<feature type="region of interest" description="Disordered" evidence="2">
    <location>
        <begin position="210"/>
        <end position="275"/>
    </location>
</feature>
<keyword evidence="1" id="KW-0175">Coiled coil</keyword>
<reference evidence="3" key="1">
    <citation type="submission" date="2022-11" db="EMBL/GenBank/DDBJ databases">
        <title>Centuries of genome instability and evolution in soft-shell clam transmissible cancer (bioRxiv).</title>
        <authorList>
            <person name="Hart S.F.M."/>
            <person name="Yonemitsu M.A."/>
            <person name="Giersch R.M."/>
            <person name="Beal B.F."/>
            <person name="Arriagada G."/>
            <person name="Davis B.W."/>
            <person name="Ostrander E.A."/>
            <person name="Goff S.P."/>
            <person name="Metzger M.J."/>
        </authorList>
    </citation>
    <scope>NUCLEOTIDE SEQUENCE</scope>
    <source>
        <strain evidence="3">MELC-2E11</strain>
        <tissue evidence="3">Siphon/mantle</tissue>
    </source>
</reference>
<organism evidence="3 4">
    <name type="scientific">Mya arenaria</name>
    <name type="common">Soft-shell clam</name>
    <dbReference type="NCBI Taxonomy" id="6604"/>
    <lineage>
        <taxon>Eukaryota</taxon>
        <taxon>Metazoa</taxon>
        <taxon>Spiralia</taxon>
        <taxon>Lophotrochozoa</taxon>
        <taxon>Mollusca</taxon>
        <taxon>Bivalvia</taxon>
        <taxon>Autobranchia</taxon>
        <taxon>Heteroconchia</taxon>
        <taxon>Euheterodonta</taxon>
        <taxon>Imparidentia</taxon>
        <taxon>Neoheterodontei</taxon>
        <taxon>Myida</taxon>
        <taxon>Myoidea</taxon>
        <taxon>Myidae</taxon>
        <taxon>Mya</taxon>
    </lineage>
</organism>
<feature type="compositionally biased region" description="Basic and acidic residues" evidence="2">
    <location>
        <begin position="300"/>
        <end position="312"/>
    </location>
</feature>
<evidence type="ECO:0000256" key="2">
    <source>
        <dbReference type="SAM" id="MobiDB-lite"/>
    </source>
</evidence>